<organism evidence="4 5">
    <name type="scientific">Hibiscus sabdariffa</name>
    <name type="common">roselle</name>
    <dbReference type="NCBI Taxonomy" id="183260"/>
    <lineage>
        <taxon>Eukaryota</taxon>
        <taxon>Viridiplantae</taxon>
        <taxon>Streptophyta</taxon>
        <taxon>Embryophyta</taxon>
        <taxon>Tracheophyta</taxon>
        <taxon>Spermatophyta</taxon>
        <taxon>Magnoliopsida</taxon>
        <taxon>eudicotyledons</taxon>
        <taxon>Gunneridae</taxon>
        <taxon>Pentapetalae</taxon>
        <taxon>rosids</taxon>
        <taxon>malvids</taxon>
        <taxon>Malvales</taxon>
        <taxon>Malvaceae</taxon>
        <taxon>Malvoideae</taxon>
        <taxon>Hibiscus</taxon>
    </lineage>
</organism>
<name>A0ABR2EEW4_9ROSI</name>
<dbReference type="InterPro" id="IPR002156">
    <property type="entry name" value="RNaseH_domain"/>
</dbReference>
<evidence type="ECO:0000256" key="1">
    <source>
        <dbReference type="SAM" id="Phobius"/>
    </source>
</evidence>
<dbReference type="InterPro" id="IPR026960">
    <property type="entry name" value="RVT-Znf"/>
</dbReference>
<sequence>MRMVSGGGIYLMVSYLMSYCFALRLLNPILEFLMIPLAGWESSIADFKGLLRVRCFLWLVGHERILTNADRTRRHLTCDSRCSICSVSKEDIDHALRHCLIASSVWNQIICMDGLLSAWSLHIQCLMVETDSLDAYCLIMEPDDVCGGSTLLPYTLDLISRPWEVRIHHVRRSGNVLADRMTKLASTSDLLVHRYIDLPPDCHGIIANEVSVEAATTVP</sequence>
<reference evidence="4 5" key="1">
    <citation type="journal article" date="2024" name="G3 (Bethesda)">
        <title>Genome assembly of Hibiscus sabdariffa L. provides insights into metabolisms of medicinal natural products.</title>
        <authorList>
            <person name="Kim T."/>
        </authorList>
    </citation>
    <scope>NUCLEOTIDE SEQUENCE [LARGE SCALE GENOMIC DNA]</scope>
    <source>
        <strain evidence="4">TK-2024</strain>
        <tissue evidence="4">Old leaves</tissue>
    </source>
</reference>
<dbReference type="Proteomes" id="UP001472677">
    <property type="component" value="Unassembled WGS sequence"/>
</dbReference>
<evidence type="ECO:0008006" key="6">
    <source>
        <dbReference type="Google" id="ProtNLM"/>
    </source>
</evidence>
<feature type="domain" description="Reverse transcriptase zinc-binding" evidence="3">
    <location>
        <begin position="49"/>
        <end position="106"/>
    </location>
</feature>
<proteinExistence type="predicted"/>
<dbReference type="EMBL" id="JBBPBM010000015">
    <property type="protein sequence ID" value="KAK8559190.1"/>
    <property type="molecule type" value="Genomic_DNA"/>
</dbReference>
<keyword evidence="1" id="KW-0812">Transmembrane</keyword>
<evidence type="ECO:0000259" key="3">
    <source>
        <dbReference type="Pfam" id="PF13966"/>
    </source>
</evidence>
<evidence type="ECO:0000313" key="4">
    <source>
        <dbReference type="EMBL" id="KAK8559190.1"/>
    </source>
</evidence>
<feature type="domain" description="RNase H type-1" evidence="2">
    <location>
        <begin position="112"/>
        <end position="183"/>
    </location>
</feature>
<keyword evidence="1" id="KW-1133">Transmembrane helix</keyword>
<accession>A0ABR2EEW4</accession>
<gene>
    <name evidence="4" type="ORF">V6N12_042472</name>
</gene>
<evidence type="ECO:0000259" key="2">
    <source>
        <dbReference type="Pfam" id="PF13456"/>
    </source>
</evidence>
<keyword evidence="1" id="KW-0472">Membrane</keyword>
<comment type="caution">
    <text evidence="4">The sequence shown here is derived from an EMBL/GenBank/DDBJ whole genome shotgun (WGS) entry which is preliminary data.</text>
</comment>
<feature type="transmembrane region" description="Helical" evidence="1">
    <location>
        <begin position="6"/>
        <end position="26"/>
    </location>
</feature>
<evidence type="ECO:0000313" key="5">
    <source>
        <dbReference type="Proteomes" id="UP001472677"/>
    </source>
</evidence>
<dbReference type="Pfam" id="PF13456">
    <property type="entry name" value="RVT_3"/>
    <property type="match status" value="1"/>
</dbReference>
<keyword evidence="5" id="KW-1185">Reference proteome</keyword>
<protein>
    <recommendedName>
        <fullName evidence="6">Reverse transcriptase zinc-binding domain-containing protein</fullName>
    </recommendedName>
</protein>
<dbReference type="Pfam" id="PF13966">
    <property type="entry name" value="zf-RVT"/>
    <property type="match status" value="1"/>
</dbReference>